<protein>
    <recommendedName>
        <fullName evidence="6">Cytochrome c domain-containing protein</fullName>
    </recommendedName>
</protein>
<proteinExistence type="predicted"/>
<dbReference type="InterPro" id="IPR009056">
    <property type="entry name" value="Cyt_c-like_dom"/>
</dbReference>
<dbReference type="PATRIC" id="fig|1329909.3.peg.2845"/>
<dbReference type="GO" id="GO:0020037">
    <property type="term" value="F:heme binding"/>
    <property type="evidence" value="ECO:0007669"/>
    <property type="project" value="InterPro"/>
</dbReference>
<comment type="caution">
    <text evidence="7">The sequence shown here is derived from an EMBL/GenBank/DDBJ whole genome shotgun (WGS) entry which is preliminary data.</text>
</comment>
<evidence type="ECO:0000256" key="2">
    <source>
        <dbReference type="ARBA" id="ARBA00022723"/>
    </source>
</evidence>
<keyword evidence="5" id="KW-0732">Signal</keyword>
<evidence type="ECO:0000313" key="7">
    <source>
        <dbReference type="EMBL" id="EQB03366.1"/>
    </source>
</evidence>
<evidence type="ECO:0000259" key="6">
    <source>
        <dbReference type="PROSITE" id="PS51007"/>
    </source>
</evidence>
<dbReference type="Proteomes" id="UP000015525">
    <property type="component" value="Unassembled WGS sequence"/>
</dbReference>
<evidence type="ECO:0000313" key="8">
    <source>
        <dbReference type="Proteomes" id="UP000015525"/>
    </source>
</evidence>
<dbReference type="InterPro" id="IPR036909">
    <property type="entry name" value="Cyt_c-like_dom_sf"/>
</dbReference>
<dbReference type="GO" id="GO:0046872">
    <property type="term" value="F:metal ion binding"/>
    <property type="evidence" value="ECO:0007669"/>
    <property type="project" value="UniProtKB-KW"/>
</dbReference>
<dbReference type="GO" id="GO:0009055">
    <property type="term" value="F:electron transfer activity"/>
    <property type="evidence" value="ECO:0007669"/>
    <property type="project" value="InterPro"/>
</dbReference>
<evidence type="ECO:0000256" key="4">
    <source>
        <dbReference type="PROSITE-ProRule" id="PRU00433"/>
    </source>
</evidence>
<keyword evidence="8" id="KW-1185">Reference proteome</keyword>
<reference evidence="7 8" key="1">
    <citation type="journal article" date="2013" name="Genome Announc.">
        <title>Draft Genome Sequence of Sphingobium quisquiliarum Strain P25T, a Novel Hexachlorocyclohexane (HCH)-Degrading Bacterium Isolated from an HCH Dumpsite.</title>
        <authorList>
            <person name="Kumar Singh A."/>
            <person name="Sangwan N."/>
            <person name="Sharma A."/>
            <person name="Gupta V."/>
            <person name="Khurana J.P."/>
            <person name="Lal R."/>
        </authorList>
    </citation>
    <scope>NUCLEOTIDE SEQUENCE [LARGE SCALE GENOMIC DNA]</scope>
    <source>
        <strain evidence="7 8">P25</strain>
    </source>
</reference>
<evidence type="ECO:0000256" key="1">
    <source>
        <dbReference type="ARBA" id="ARBA00022617"/>
    </source>
</evidence>
<gene>
    <name evidence="7" type="ORF">L288_14780</name>
</gene>
<keyword evidence="1 4" id="KW-0349">Heme</keyword>
<organism evidence="7 8">
    <name type="scientific">Sphingobium quisquiliarum P25</name>
    <dbReference type="NCBI Taxonomy" id="1329909"/>
    <lineage>
        <taxon>Bacteria</taxon>
        <taxon>Pseudomonadati</taxon>
        <taxon>Pseudomonadota</taxon>
        <taxon>Alphaproteobacteria</taxon>
        <taxon>Sphingomonadales</taxon>
        <taxon>Sphingomonadaceae</taxon>
        <taxon>Sphingobium</taxon>
    </lineage>
</organism>
<feature type="signal peptide" evidence="5">
    <location>
        <begin position="1"/>
        <end position="24"/>
    </location>
</feature>
<name>T0GI16_9SPHN</name>
<dbReference type="PROSITE" id="PS51007">
    <property type="entry name" value="CYTC"/>
    <property type="match status" value="1"/>
</dbReference>
<dbReference type="EMBL" id="ATHO01000134">
    <property type="protein sequence ID" value="EQB03366.1"/>
    <property type="molecule type" value="Genomic_DNA"/>
</dbReference>
<dbReference type="RefSeq" id="WP_021239070.1">
    <property type="nucleotide sequence ID" value="NZ_ATHO01000134.1"/>
</dbReference>
<dbReference type="Pfam" id="PF13442">
    <property type="entry name" value="Cytochrome_CBB3"/>
    <property type="match status" value="1"/>
</dbReference>
<evidence type="ECO:0000256" key="5">
    <source>
        <dbReference type="SAM" id="SignalP"/>
    </source>
</evidence>
<feature type="domain" description="Cytochrome c" evidence="6">
    <location>
        <begin position="37"/>
        <end position="136"/>
    </location>
</feature>
<dbReference type="SUPFAM" id="SSF46626">
    <property type="entry name" value="Cytochrome c"/>
    <property type="match status" value="1"/>
</dbReference>
<sequence>MARYTALVAIAGTLFLGAAGLASARKPAPAPANGPAAQIARGDKIFQTNCAACHGHGSGGDDYLTGEHWKYLPGTLAIYVKYQNAVPPALEDRTDLTHEVIEYYVRNGISIMPQFRKTVVSDQDLKDLSAYLMRNNGRASTAKK</sequence>
<dbReference type="AlphaFoldDB" id="T0GI16"/>
<keyword evidence="3 4" id="KW-0408">Iron</keyword>
<accession>T0GI16</accession>
<dbReference type="Gene3D" id="1.10.760.10">
    <property type="entry name" value="Cytochrome c-like domain"/>
    <property type="match status" value="1"/>
</dbReference>
<evidence type="ECO:0000256" key="3">
    <source>
        <dbReference type="ARBA" id="ARBA00023004"/>
    </source>
</evidence>
<keyword evidence="2 4" id="KW-0479">Metal-binding</keyword>
<feature type="chain" id="PRO_5004563799" description="Cytochrome c domain-containing protein" evidence="5">
    <location>
        <begin position="25"/>
        <end position="144"/>
    </location>
</feature>